<dbReference type="CDD" id="cd14014">
    <property type="entry name" value="STKc_PknB_like"/>
    <property type="match status" value="1"/>
</dbReference>
<dbReference type="PROSITE" id="PS50011">
    <property type="entry name" value="PROTEIN_KINASE_DOM"/>
    <property type="match status" value="1"/>
</dbReference>
<dbReference type="RefSeq" id="WP_232055991.1">
    <property type="nucleotide sequence ID" value="NZ_LR593887.1"/>
</dbReference>
<organism evidence="7">
    <name type="scientific">Tuwongella immobilis</name>
    <dbReference type="NCBI Taxonomy" id="692036"/>
    <lineage>
        <taxon>Bacteria</taxon>
        <taxon>Pseudomonadati</taxon>
        <taxon>Planctomycetota</taxon>
        <taxon>Planctomycetia</taxon>
        <taxon>Gemmatales</taxon>
        <taxon>Gemmataceae</taxon>
        <taxon>Tuwongella</taxon>
    </lineage>
</organism>
<dbReference type="PIRSF" id="PIRSF000654">
    <property type="entry name" value="Integrin-linked_kinase"/>
    <property type="match status" value="1"/>
</dbReference>
<dbReference type="GO" id="GO:0005524">
    <property type="term" value="F:ATP binding"/>
    <property type="evidence" value="ECO:0007669"/>
    <property type="project" value="UniProtKB-KW"/>
</dbReference>
<dbReference type="InterPro" id="IPR000719">
    <property type="entry name" value="Prot_kinase_dom"/>
</dbReference>
<evidence type="ECO:0000256" key="4">
    <source>
        <dbReference type="ARBA" id="ARBA00022840"/>
    </source>
</evidence>
<sequence>MGLFDRIMGIFGSGGSKLPKVDVNKRFNLLGRTGQGSMSKVFQAYDKTLGRNVCLKVLDKVKTQRFEDRFKQQNLVKPSEGEICMGLRHRNIVQTFEHGLTTDGEPYLILEWIDGLGMNYLIETRSANLNGKRIDYLIQLADALEYLHNERLMHRDLCPRNIMVTNDGVVKLIDFGLTIPNTKEFCRPGNRTGTADYLAPEVIKRMTTDLRVDIFALGVTAYEIFTGQLPWERSASSEETLRRHLNTPPRSPKDMREDLDDDLCEILLKAIARDPRERFASAAAFRDAIKSLDRQDY</sequence>
<reference evidence="7" key="1">
    <citation type="submission" date="2019-04" db="EMBL/GenBank/DDBJ databases">
        <authorList>
            <consortium name="Science for Life Laboratories"/>
        </authorList>
    </citation>
    <scope>NUCLEOTIDE SEQUENCE</scope>
    <source>
        <strain evidence="7">MBLW1</strain>
    </source>
</reference>
<dbReference type="Pfam" id="PF00069">
    <property type="entry name" value="Pkinase"/>
    <property type="match status" value="1"/>
</dbReference>
<dbReference type="AlphaFoldDB" id="A0A6C2YLA9"/>
<dbReference type="InParanoid" id="A0A6C2YLA9"/>
<dbReference type="GO" id="GO:0004674">
    <property type="term" value="F:protein serine/threonine kinase activity"/>
    <property type="evidence" value="ECO:0007669"/>
    <property type="project" value="TreeGrafter"/>
</dbReference>
<evidence type="ECO:0000256" key="1">
    <source>
        <dbReference type="ARBA" id="ARBA00022679"/>
    </source>
</evidence>
<dbReference type="KEGG" id="tim:GMBLW1_19410"/>
<gene>
    <name evidence="7" type="ORF">GMBLW1_19410</name>
</gene>
<keyword evidence="2" id="KW-0547">Nucleotide-binding</keyword>
<keyword evidence="1" id="KW-0808">Transferase</keyword>
<proteinExistence type="predicted"/>
<accession>A0A6C2YLA9</accession>
<dbReference type="PANTHER" id="PTHR43289">
    <property type="entry name" value="MITOGEN-ACTIVATED PROTEIN KINASE KINASE KINASE 20-RELATED"/>
    <property type="match status" value="1"/>
</dbReference>
<evidence type="ECO:0000256" key="2">
    <source>
        <dbReference type="ARBA" id="ARBA00022741"/>
    </source>
</evidence>
<evidence type="ECO:0000313" key="8">
    <source>
        <dbReference type="Proteomes" id="UP000464378"/>
    </source>
</evidence>
<dbReference type="EMBL" id="LR593887">
    <property type="protein sequence ID" value="VTS00144.1"/>
    <property type="molecule type" value="Genomic_DNA"/>
</dbReference>
<dbReference type="EMBL" id="LR586016">
    <property type="protein sequence ID" value="VIP02019.1"/>
    <property type="molecule type" value="Genomic_DNA"/>
</dbReference>
<keyword evidence="4" id="KW-0067">ATP-binding</keyword>
<dbReference type="PANTHER" id="PTHR43289:SF34">
    <property type="entry name" value="SERINE_THREONINE-PROTEIN KINASE YBDM-RELATED"/>
    <property type="match status" value="1"/>
</dbReference>
<dbReference type="SUPFAM" id="SSF56112">
    <property type="entry name" value="Protein kinase-like (PK-like)"/>
    <property type="match status" value="1"/>
</dbReference>
<dbReference type="InterPro" id="IPR008266">
    <property type="entry name" value="Tyr_kinase_AS"/>
</dbReference>
<name>A0A6C2YLA9_9BACT</name>
<dbReference type="Gene3D" id="3.30.200.20">
    <property type="entry name" value="Phosphorylase Kinase, domain 1"/>
    <property type="match status" value="1"/>
</dbReference>
<keyword evidence="3 7" id="KW-0418">Kinase</keyword>
<protein>
    <recommendedName>
        <fullName evidence="6">Protein kinase domain-containing protein</fullName>
    </recommendedName>
</protein>
<dbReference type="Proteomes" id="UP000464378">
    <property type="component" value="Chromosome"/>
</dbReference>
<dbReference type="PROSITE" id="PS00109">
    <property type="entry name" value="PROTEIN_KINASE_TYR"/>
    <property type="match status" value="1"/>
</dbReference>
<dbReference type="Gene3D" id="1.10.510.10">
    <property type="entry name" value="Transferase(Phosphotransferase) domain 1"/>
    <property type="match status" value="1"/>
</dbReference>
<evidence type="ECO:0000313" key="7">
    <source>
        <dbReference type="EMBL" id="VIP02019.1"/>
    </source>
</evidence>
<dbReference type="InterPro" id="IPR011009">
    <property type="entry name" value="Kinase-like_dom_sf"/>
</dbReference>
<evidence type="ECO:0000256" key="5">
    <source>
        <dbReference type="SAM" id="MobiDB-lite"/>
    </source>
</evidence>
<feature type="region of interest" description="Disordered" evidence="5">
    <location>
        <begin position="236"/>
        <end position="257"/>
    </location>
</feature>
<evidence type="ECO:0000259" key="6">
    <source>
        <dbReference type="PROSITE" id="PS50011"/>
    </source>
</evidence>
<keyword evidence="8" id="KW-1185">Reference proteome</keyword>
<feature type="domain" description="Protein kinase" evidence="6">
    <location>
        <begin position="27"/>
        <end position="297"/>
    </location>
</feature>
<evidence type="ECO:0000256" key="3">
    <source>
        <dbReference type="ARBA" id="ARBA00022777"/>
    </source>
</evidence>